<comment type="subunit">
    <text evidence="6">Part of the ribosomal stalk of the 50S ribosomal subunit. The N-terminus interacts with L11 and the large rRNA to form the base of the stalk. The C-terminus forms an elongated spine to which L12 dimers bind in a sequential fashion forming a multimeric L10(L12)X complex.</text>
</comment>
<accession>A0A1L6MYF5</accession>
<name>A0A1L6MYF5_9BACT</name>
<dbReference type="CDD" id="cd05797">
    <property type="entry name" value="Ribosomal_L10"/>
    <property type="match status" value="1"/>
</dbReference>
<dbReference type="RefSeq" id="WP_075277104.1">
    <property type="nucleotide sequence ID" value="NZ_CP016908.1"/>
</dbReference>
<dbReference type="AlphaFoldDB" id="A0A1L6MYF5"/>
<evidence type="ECO:0000256" key="1">
    <source>
        <dbReference type="ARBA" id="ARBA00002633"/>
    </source>
</evidence>
<dbReference type="Gene3D" id="6.10.250.290">
    <property type="match status" value="1"/>
</dbReference>
<dbReference type="GO" id="GO:0015934">
    <property type="term" value="C:large ribosomal subunit"/>
    <property type="evidence" value="ECO:0007669"/>
    <property type="project" value="InterPro"/>
</dbReference>
<dbReference type="InterPro" id="IPR022973">
    <property type="entry name" value="Ribosomal_uL10_bac"/>
</dbReference>
<sequence>MKRTQKDEEIKVLKSCFDKMVAAVFVDYKGLTVAHATKLRQEFRKAGVEYKVVKNTLIKKALQDEPYGQELNDTLMGMTGVAWTYQDPSASAKVIKAFKKEFGVEQLRIKAGVVEKATLDAKAVEEQLATMPGKDELRALLLATLQASLRQFVVLLQAPSQNFVYLLSAKEKEGQN</sequence>
<dbReference type="GO" id="GO:0070180">
    <property type="term" value="F:large ribosomal subunit rRNA binding"/>
    <property type="evidence" value="ECO:0007669"/>
    <property type="project" value="UniProtKB-UniRule"/>
</dbReference>
<evidence type="ECO:0000256" key="2">
    <source>
        <dbReference type="ARBA" id="ARBA00008889"/>
    </source>
</evidence>
<keyword evidence="6" id="KW-0699">rRNA-binding</keyword>
<dbReference type="GO" id="GO:0006412">
    <property type="term" value="P:translation"/>
    <property type="evidence" value="ECO:0007669"/>
    <property type="project" value="UniProtKB-UniRule"/>
</dbReference>
<dbReference type="GO" id="GO:0003735">
    <property type="term" value="F:structural constituent of ribosome"/>
    <property type="evidence" value="ECO:0007669"/>
    <property type="project" value="InterPro"/>
</dbReference>
<dbReference type="STRING" id="1882918.BCY86_06910"/>
<dbReference type="InterPro" id="IPR001790">
    <property type="entry name" value="Ribosomal_uL10"/>
</dbReference>
<evidence type="ECO:0000256" key="3">
    <source>
        <dbReference type="ARBA" id="ARBA00022980"/>
    </source>
</evidence>
<keyword evidence="8" id="KW-1185">Reference proteome</keyword>
<dbReference type="Proteomes" id="UP000185544">
    <property type="component" value="Chromosome"/>
</dbReference>
<organism evidence="7 8">
    <name type="scientific">Pajaroellobacter abortibovis</name>
    <dbReference type="NCBI Taxonomy" id="1882918"/>
    <lineage>
        <taxon>Bacteria</taxon>
        <taxon>Pseudomonadati</taxon>
        <taxon>Myxococcota</taxon>
        <taxon>Polyangia</taxon>
        <taxon>Polyangiales</taxon>
        <taxon>Polyangiaceae</taxon>
    </lineage>
</organism>
<keyword evidence="4 6" id="KW-0687">Ribonucleoprotein</keyword>
<dbReference type="HAMAP" id="MF_00362">
    <property type="entry name" value="Ribosomal_uL10"/>
    <property type="match status" value="1"/>
</dbReference>
<dbReference type="PANTHER" id="PTHR11560">
    <property type="entry name" value="39S RIBOSOMAL PROTEIN L10, MITOCHONDRIAL"/>
    <property type="match status" value="1"/>
</dbReference>
<keyword evidence="3 6" id="KW-0689">Ribosomal protein</keyword>
<dbReference type="SUPFAM" id="SSF160369">
    <property type="entry name" value="Ribosomal protein L10-like"/>
    <property type="match status" value="1"/>
</dbReference>
<evidence type="ECO:0000256" key="5">
    <source>
        <dbReference type="ARBA" id="ARBA00035202"/>
    </source>
</evidence>
<reference evidence="7 8" key="1">
    <citation type="submission" date="2016-08" db="EMBL/GenBank/DDBJ databases">
        <title>Identification and validation of antigenic proteins from Pajaroellobacter abortibovis using de-novo genome sequence assembly and reverse vaccinology.</title>
        <authorList>
            <person name="Welly B.T."/>
            <person name="Miller M.R."/>
            <person name="Stott J.L."/>
            <person name="Blanchard M.T."/>
            <person name="Islas-Trejo A.D."/>
            <person name="O'Rourke S.M."/>
            <person name="Young A.E."/>
            <person name="Medrano J.F."/>
            <person name="Van Eenennaam A.L."/>
        </authorList>
    </citation>
    <scope>NUCLEOTIDE SEQUENCE [LARGE SCALE GENOMIC DNA]</scope>
    <source>
        <strain evidence="7 8">BTF92-0548A/99-0131</strain>
    </source>
</reference>
<dbReference type="InterPro" id="IPR002363">
    <property type="entry name" value="Ribosomal_uL10_CS_bac"/>
</dbReference>
<evidence type="ECO:0000256" key="4">
    <source>
        <dbReference type="ARBA" id="ARBA00023274"/>
    </source>
</evidence>
<evidence type="ECO:0000256" key="6">
    <source>
        <dbReference type="HAMAP-Rule" id="MF_00362"/>
    </source>
</evidence>
<protein>
    <recommendedName>
        <fullName evidence="5 6">Large ribosomal subunit protein uL10</fullName>
    </recommendedName>
</protein>
<dbReference type="KEGG" id="pabo:BCY86_06910"/>
<dbReference type="Pfam" id="PF00466">
    <property type="entry name" value="Ribosomal_L10"/>
    <property type="match status" value="1"/>
</dbReference>
<dbReference type="OrthoDB" id="3186107at2"/>
<dbReference type="Gene3D" id="3.30.70.1730">
    <property type="match status" value="1"/>
</dbReference>
<dbReference type="PROSITE" id="PS01109">
    <property type="entry name" value="RIBOSOMAL_L10"/>
    <property type="match status" value="1"/>
</dbReference>
<evidence type="ECO:0000313" key="7">
    <source>
        <dbReference type="EMBL" id="APS00438.1"/>
    </source>
</evidence>
<dbReference type="InterPro" id="IPR047865">
    <property type="entry name" value="Ribosomal_uL10_bac_type"/>
</dbReference>
<evidence type="ECO:0000313" key="8">
    <source>
        <dbReference type="Proteomes" id="UP000185544"/>
    </source>
</evidence>
<dbReference type="NCBIfam" id="NF000955">
    <property type="entry name" value="PRK00099.1-1"/>
    <property type="match status" value="1"/>
</dbReference>
<proteinExistence type="inferred from homology"/>
<keyword evidence="6" id="KW-0694">RNA-binding</keyword>
<dbReference type="InterPro" id="IPR043141">
    <property type="entry name" value="Ribosomal_uL10-like_sf"/>
</dbReference>
<comment type="function">
    <text evidence="1 6">Forms part of the ribosomal stalk, playing a central role in the interaction of the ribosome with GTP-bound translation factors.</text>
</comment>
<dbReference type="EMBL" id="CP016908">
    <property type="protein sequence ID" value="APS00438.1"/>
    <property type="molecule type" value="Genomic_DNA"/>
</dbReference>
<gene>
    <name evidence="6" type="primary">rplJ</name>
    <name evidence="7" type="ORF">BCY86_06910</name>
</gene>
<comment type="similarity">
    <text evidence="2 6">Belongs to the universal ribosomal protein uL10 family.</text>
</comment>